<dbReference type="GO" id="GO:0020037">
    <property type="term" value="F:heme binding"/>
    <property type="evidence" value="ECO:0007669"/>
    <property type="project" value="TreeGrafter"/>
</dbReference>
<feature type="transmembrane region" description="Helical" evidence="13">
    <location>
        <begin position="44"/>
        <end position="64"/>
    </location>
</feature>
<comment type="caution">
    <text evidence="15">The sequence shown here is derived from an EMBL/GenBank/DDBJ whole genome shotgun (WGS) entry which is preliminary data.</text>
</comment>
<comment type="similarity">
    <text evidence="12">Belongs to the cytochrome b561 family.</text>
</comment>
<dbReference type="STRING" id="314283.MED297_05119"/>
<evidence type="ECO:0000256" key="12">
    <source>
        <dbReference type="ARBA" id="ARBA00037975"/>
    </source>
</evidence>
<evidence type="ECO:0000256" key="4">
    <source>
        <dbReference type="ARBA" id="ARBA00022475"/>
    </source>
</evidence>
<dbReference type="GO" id="GO:0005886">
    <property type="term" value="C:plasma membrane"/>
    <property type="evidence" value="ECO:0007669"/>
    <property type="project" value="UniProtKB-SubCell"/>
</dbReference>
<keyword evidence="9 13" id="KW-1133">Transmembrane helix</keyword>
<dbReference type="Gene3D" id="1.20.950.20">
    <property type="entry name" value="Transmembrane di-heme cytochromes, Chain C"/>
    <property type="match status" value="1"/>
</dbReference>
<evidence type="ECO:0000256" key="7">
    <source>
        <dbReference type="ARBA" id="ARBA00022723"/>
    </source>
</evidence>
<dbReference type="InterPro" id="IPR011577">
    <property type="entry name" value="Cyt_b561_bac/Ni-Hgenase"/>
</dbReference>
<evidence type="ECO:0000256" key="6">
    <source>
        <dbReference type="ARBA" id="ARBA00022692"/>
    </source>
</evidence>
<evidence type="ECO:0000256" key="5">
    <source>
        <dbReference type="ARBA" id="ARBA00022617"/>
    </source>
</evidence>
<dbReference type="GO" id="GO:0022904">
    <property type="term" value="P:respiratory electron transport chain"/>
    <property type="evidence" value="ECO:0007669"/>
    <property type="project" value="InterPro"/>
</dbReference>
<keyword evidence="8" id="KW-0249">Electron transport</keyword>
<organism evidence="15 16">
    <name type="scientific">Reinekea blandensis MED297</name>
    <dbReference type="NCBI Taxonomy" id="314283"/>
    <lineage>
        <taxon>Bacteria</taxon>
        <taxon>Pseudomonadati</taxon>
        <taxon>Pseudomonadota</taxon>
        <taxon>Gammaproteobacteria</taxon>
        <taxon>Oceanospirillales</taxon>
        <taxon>Saccharospirillaceae</taxon>
        <taxon>Reinekea</taxon>
    </lineage>
</organism>
<reference evidence="15 16" key="1">
    <citation type="submission" date="2006-02" db="EMBL/GenBank/DDBJ databases">
        <authorList>
            <person name="Pinhassi J."/>
            <person name="Pedros-Alio C."/>
            <person name="Ferriera S."/>
            <person name="Johnson J."/>
            <person name="Kravitz S."/>
            <person name="Halpern A."/>
            <person name="Remington K."/>
            <person name="Beeson K."/>
            <person name="Tran B."/>
            <person name="Rogers Y.-H."/>
            <person name="Friedman R."/>
            <person name="Venter J.C."/>
        </authorList>
    </citation>
    <scope>NUCLEOTIDE SEQUENCE [LARGE SCALE GENOMIC DNA]</scope>
    <source>
        <strain evidence="15 16">MED297</strain>
    </source>
</reference>
<dbReference type="OrthoDB" id="6105291at2"/>
<evidence type="ECO:0000256" key="2">
    <source>
        <dbReference type="ARBA" id="ARBA00004651"/>
    </source>
</evidence>
<gene>
    <name evidence="15" type="ORF">MED297_05119</name>
</gene>
<evidence type="ECO:0000256" key="3">
    <source>
        <dbReference type="ARBA" id="ARBA00022448"/>
    </source>
</evidence>
<keyword evidence="10" id="KW-0408">Iron</keyword>
<evidence type="ECO:0000256" key="8">
    <source>
        <dbReference type="ARBA" id="ARBA00022982"/>
    </source>
</evidence>
<dbReference type="RefSeq" id="WP_008048093.1">
    <property type="nucleotide sequence ID" value="NZ_CH724155.1"/>
</dbReference>
<dbReference type="InterPro" id="IPR052168">
    <property type="entry name" value="Cytochrome_b561_oxidase"/>
</dbReference>
<name>A4BKA2_9GAMM</name>
<evidence type="ECO:0000256" key="9">
    <source>
        <dbReference type="ARBA" id="ARBA00022989"/>
    </source>
</evidence>
<accession>A4BKA2</accession>
<dbReference type="EMBL" id="AAOE01000042">
    <property type="protein sequence ID" value="EAR07469.1"/>
    <property type="molecule type" value="Genomic_DNA"/>
</dbReference>
<dbReference type="SUPFAM" id="SSF81342">
    <property type="entry name" value="Transmembrane di-heme cytochromes"/>
    <property type="match status" value="1"/>
</dbReference>
<evidence type="ECO:0000256" key="11">
    <source>
        <dbReference type="ARBA" id="ARBA00023136"/>
    </source>
</evidence>
<evidence type="ECO:0000256" key="13">
    <source>
        <dbReference type="SAM" id="Phobius"/>
    </source>
</evidence>
<proteinExistence type="inferred from homology"/>
<keyword evidence="11 13" id="KW-0472">Membrane</keyword>
<protein>
    <submittedName>
        <fullName evidence="15">Cytochrome B561</fullName>
    </submittedName>
</protein>
<keyword evidence="3" id="KW-0813">Transport</keyword>
<comment type="cofactor">
    <cofactor evidence="1">
        <name>heme b</name>
        <dbReference type="ChEBI" id="CHEBI:60344"/>
    </cofactor>
</comment>
<dbReference type="GO" id="GO:0009055">
    <property type="term" value="F:electron transfer activity"/>
    <property type="evidence" value="ECO:0007669"/>
    <property type="project" value="InterPro"/>
</dbReference>
<dbReference type="InterPro" id="IPR016174">
    <property type="entry name" value="Di-haem_cyt_TM"/>
</dbReference>
<evidence type="ECO:0000313" key="15">
    <source>
        <dbReference type="EMBL" id="EAR07469.1"/>
    </source>
</evidence>
<dbReference type="AlphaFoldDB" id="A4BKA2"/>
<keyword evidence="6 13" id="KW-0812">Transmembrane</keyword>
<feature type="transmembrane region" description="Helical" evidence="13">
    <location>
        <begin position="138"/>
        <end position="161"/>
    </location>
</feature>
<keyword evidence="5" id="KW-0349">Heme</keyword>
<dbReference type="PANTHER" id="PTHR30529">
    <property type="entry name" value="CYTOCHROME B561"/>
    <property type="match status" value="1"/>
</dbReference>
<dbReference type="HOGENOM" id="CLU_095321_2_0_6"/>
<feature type="transmembrane region" description="Helical" evidence="13">
    <location>
        <begin position="90"/>
        <end position="118"/>
    </location>
</feature>
<feature type="transmembrane region" description="Helical" evidence="13">
    <location>
        <begin position="7"/>
        <end position="29"/>
    </location>
</feature>
<keyword evidence="16" id="KW-1185">Reference proteome</keyword>
<evidence type="ECO:0000313" key="16">
    <source>
        <dbReference type="Proteomes" id="UP000005953"/>
    </source>
</evidence>
<keyword evidence="7" id="KW-0479">Metal-binding</keyword>
<evidence type="ECO:0000259" key="14">
    <source>
        <dbReference type="Pfam" id="PF01292"/>
    </source>
</evidence>
<feature type="domain" description="Cytochrome b561 bacterial/Ni-hydrogenase" evidence="14">
    <location>
        <begin position="4"/>
        <end position="169"/>
    </location>
</feature>
<evidence type="ECO:0000256" key="10">
    <source>
        <dbReference type="ARBA" id="ARBA00023004"/>
    </source>
</evidence>
<evidence type="ECO:0000256" key="1">
    <source>
        <dbReference type="ARBA" id="ARBA00001970"/>
    </source>
</evidence>
<sequence length="173" mass="18974">MTHRYHSALIVLHWLLAVLIIAALGAGLFLEDWPNSDPAKIDTLRIHMIVGLLIGVLMIVRLVVRLRTKKPPHADTGRAWLNALGIAAHWALYLLVILMVITGVGISAGAGLPDIVFAGRGALPDSFDHLPARAGHGLFASVLMFLILLHLIAAVYHQWVLKDGLLSRMRLKR</sequence>
<comment type="subcellular location">
    <subcellularLocation>
        <location evidence="2">Cell membrane</location>
        <topology evidence="2">Multi-pass membrane protein</topology>
    </subcellularLocation>
</comment>
<dbReference type="Proteomes" id="UP000005953">
    <property type="component" value="Unassembled WGS sequence"/>
</dbReference>
<dbReference type="GO" id="GO:0046872">
    <property type="term" value="F:metal ion binding"/>
    <property type="evidence" value="ECO:0007669"/>
    <property type="project" value="UniProtKB-KW"/>
</dbReference>
<keyword evidence="4" id="KW-1003">Cell membrane</keyword>
<dbReference type="Pfam" id="PF01292">
    <property type="entry name" value="Ni_hydr_CYTB"/>
    <property type="match status" value="1"/>
</dbReference>
<dbReference type="PANTHER" id="PTHR30529:SF1">
    <property type="entry name" value="CYTOCHROME B561 HOMOLOG 2"/>
    <property type="match status" value="1"/>
</dbReference>